<keyword evidence="7" id="KW-1185">Reference proteome</keyword>
<evidence type="ECO:0000313" key="6">
    <source>
        <dbReference type="EMBL" id="ADU30229.1"/>
    </source>
</evidence>
<dbReference type="Pfam" id="PF13558">
    <property type="entry name" value="SbcC_Walker_B"/>
    <property type="match status" value="1"/>
</dbReference>
<evidence type="ECO:0000259" key="5">
    <source>
        <dbReference type="Pfam" id="PF13476"/>
    </source>
</evidence>
<dbReference type="HOGENOM" id="CLU_004785_1_2_9"/>
<comment type="similarity">
    <text evidence="1">Belongs to the SMC family. SbcC subfamily.</text>
</comment>
<dbReference type="Pfam" id="PF13476">
    <property type="entry name" value="AAA_23"/>
    <property type="match status" value="1"/>
</dbReference>
<accession>E6U0B3</accession>
<name>E6U0B3_EVAC2</name>
<feature type="coiled-coil region" evidence="4">
    <location>
        <begin position="649"/>
        <end position="693"/>
    </location>
</feature>
<keyword evidence="4" id="KW-0175">Coiled coil</keyword>
<dbReference type="Gene3D" id="3.40.50.300">
    <property type="entry name" value="P-loop containing nucleotide triphosphate hydrolases"/>
    <property type="match status" value="2"/>
</dbReference>
<dbReference type="PANTHER" id="PTHR32114:SF2">
    <property type="entry name" value="ABC TRANSPORTER ABCH.3"/>
    <property type="match status" value="1"/>
</dbReference>
<feature type="coiled-coil region" evidence="4">
    <location>
        <begin position="796"/>
        <end position="844"/>
    </location>
</feature>
<gene>
    <name evidence="6" type="ordered locus">Bcell_1967</name>
</gene>
<sequence>MKPLTLSLKGLHSFREKQTVDFRTLCEGGIFGIFGPTGSGKSSLLDAMTLALYGKVERAANNTQGILNHAEDTLFVSFSFQLGHGKRTKSYEVERTFKRSGDITVRSSTCRFIDTTSERVVLADKTGDVNRQIEDLLGLSIDDFTRAVVLPQGKFSEFLSLKGQDRRQMLQRLFHLEKYGDDLQRKLKSRLMDSKHERELIEKEQIGLGNASQEALMELETELKVNVDKIKETKEKLVILEQQEEKEKKIIHLQQEIMQTEYRLKELNEKEQEMKHDESKVKKASEANILSPYLKELQISSEEVDLLEKKLKQQEKELTVLTEKATAAEQHYLISRRNKEENEAPIRLKLEELERIKKEQEELQIEATKLNEMKSNLQKIADERDKLEVEKNQVQDDKKKYEQKQQELKGELKHLEVSNETKRHIYNAVQQKQTIDQLSERVKEIEEEFDSLKEKQIGSKNDLLKVKSALKEKESQVSNDFQKLYKWYERISEEERELHAAMRRLTTYKKEIEHENLHVIANKLKKELKDGIPCIVCGSVNHQGSFKIDNEVNGDNEIDDQEAKLLNMIDELETEKRELERVKWEIDSFSTSLKHIVTSEEVATTEENDVEHMKVISHNHDKNFHDYINVWEKNKLILPKERLAIRHLVKKMEGDLKEHQRIHEQYKDMLSKLNVIEERKNEVEKKVINIVKKYNDEVQNWTKAFSPYDLKNVDVEFQEVQQKEERAALYRERIEKSVPFIQGKQSELENLTQQLNDQLVIHSSLKAELNEKQLFVSNKKQRIVDIIGHNDVHQMINEWKESLNNLYNTFNDAEKDWKESEGSLRKLRESVSIIKESLRHAQERFNRSKQVWQDQILLTSFQTIEEVKNAKLSKDEMNILLAKIEKFNNEMNNLTIKLEHYKKELGDHSIRVADYESTVASRKKCKNELDMLYSKQGGIEASFRDIKQRVARYEELEEKKKSIETQYTQLIKLEHVFRGKAFVEYIAEEQLVQVSRLATEKLYELTRGRYAIEVDSNGGFIIRDDANGGVKRPVSTLSGGETFLTSLALALSLSTSIQLKGEHPLEFFFLDEGFGTLDQELLETVISALERLQTDQLSVGVISHVPELRERLPRKLIVTPSEASGRGSSVTIEML</sequence>
<dbReference type="InterPro" id="IPR038729">
    <property type="entry name" value="Rad50/SbcC_AAA"/>
</dbReference>
<reference evidence="6" key="1">
    <citation type="submission" date="2010-12" db="EMBL/GenBank/DDBJ databases">
        <title>Complete sequence of Bacillus cellulosilyticus DSM 2522.</title>
        <authorList>
            <consortium name="US DOE Joint Genome Institute"/>
            <person name="Lucas S."/>
            <person name="Copeland A."/>
            <person name="Lapidus A."/>
            <person name="Cheng J.-F."/>
            <person name="Bruce D."/>
            <person name="Goodwin L."/>
            <person name="Pitluck S."/>
            <person name="Chertkov O."/>
            <person name="Detter J.C."/>
            <person name="Han C."/>
            <person name="Tapia R."/>
            <person name="Land M."/>
            <person name="Hauser L."/>
            <person name="Jeffries C."/>
            <person name="Kyrpides N."/>
            <person name="Ivanova N."/>
            <person name="Mikhailova N."/>
            <person name="Brumm P."/>
            <person name="Mead D."/>
            <person name="Woyke T."/>
        </authorList>
    </citation>
    <scope>NUCLEOTIDE SEQUENCE [LARGE SCALE GENOMIC DNA]</scope>
    <source>
        <strain evidence="6">DSM 2522</strain>
    </source>
</reference>
<evidence type="ECO:0000256" key="4">
    <source>
        <dbReference type="SAM" id="Coils"/>
    </source>
</evidence>
<dbReference type="GO" id="GO:0016887">
    <property type="term" value="F:ATP hydrolysis activity"/>
    <property type="evidence" value="ECO:0007669"/>
    <property type="project" value="InterPro"/>
</dbReference>
<dbReference type="eggNOG" id="COG0419">
    <property type="taxonomic scope" value="Bacteria"/>
</dbReference>
<feature type="domain" description="Rad50/SbcC-type AAA" evidence="5">
    <location>
        <begin position="6"/>
        <end position="264"/>
    </location>
</feature>
<feature type="coiled-coil region" evidence="4">
    <location>
        <begin position="558"/>
        <end position="585"/>
    </location>
</feature>
<evidence type="ECO:0000256" key="2">
    <source>
        <dbReference type="ARBA" id="ARBA00011322"/>
    </source>
</evidence>
<dbReference type="RefSeq" id="WP_013488565.1">
    <property type="nucleotide sequence ID" value="NC_014829.1"/>
</dbReference>
<organism evidence="6 7">
    <name type="scientific">Evansella cellulosilytica (strain ATCC 21833 / DSM 2522 / FERM P-1141 / JCM 9156 / N-4)</name>
    <name type="common">Bacillus cellulosilyticus</name>
    <dbReference type="NCBI Taxonomy" id="649639"/>
    <lineage>
        <taxon>Bacteria</taxon>
        <taxon>Bacillati</taxon>
        <taxon>Bacillota</taxon>
        <taxon>Bacilli</taxon>
        <taxon>Bacillales</taxon>
        <taxon>Bacillaceae</taxon>
        <taxon>Evansella</taxon>
    </lineage>
</organism>
<evidence type="ECO:0000256" key="1">
    <source>
        <dbReference type="ARBA" id="ARBA00006930"/>
    </source>
</evidence>
<dbReference type="STRING" id="649639.Bcell_1967"/>
<evidence type="ECO:0000313" key="7">
    <source>
        <dbReference type="Proteomes" id="UP000001401"/>
    </source>
</evidence>
<feature type="coiled-coil region" evidence="4">
    <location>
        <begin position="216"/>
        <end position="455"/>
    </location>
</feature>
<dbReference type="InterPro" id="IPR027417">
    <property type="entry name" value="P-loop_NTPase"/>
</dbReference>
<dbReference type="Proteomes" id="UP000001401">
    <property type="component" value="Chromosome"/>
</dbReference>
<feature type="coiled-coil region" evidence="4">
    <location>
        <begin position="946"/>
        <end position="973"/>
    </location>
</feature>
<dbReference type="GO" id="GO:0006302">
    <property type="term" value="P:double-strand break repair"/>
    <property type="evidence" value="ECO:0007669"/>
    <property type="project" value="InterPro"/>
</dbReference>
<feature type="coiled-coil region" evidence="4">
    <location>
        <begin position="870"/>
        <end position="904"/>
    </location>
</feature>
<proteinExistence type="inferred from homology"/>
<dbReference type="KEGG" id="bco:Bcell_1967"/>
<dbReference type="OrthoDB" id="9795626at2"/>
<dbReference type="AlphaFoldDB" id="E6U0B3"/>
<evidence type="ECO:0000256" key="3">
    <source>
        <dbReference type="ARBA" id="ARBA00013368"/>
    </source>
</evidence>
<dbReference type="EMBL" id="CP002394">
    <property type="protein sequence ID" value="ADU30229.1"/>
    <property type="molecule type" value="Genomic_DNA"/>
</dbReference>
<comment type="subunit">
    <text evidence="2">Heterodimer of SbcC and SbcD.</text>
</comment>
<dbReference type="SUPFAM" id="SSF52540">
    <property type="entry name" value="P-loop containing nucleoside triphosphate hydrolases"/>
    <property type="match status" value="1"/>
</dbReference>
<dbReference type="PANTHER" id="PTHR32114">
    <property type="entry name" value="ABC TRANSPORTER ABCH.3"/>
    <property type="match status" value="1"/>
</dbReference>
<protein>
    <recommendedName>
        <fullName evidence="3">Nuclease SbcCD subunit C</fullName>
    </recommendedName>
</protein>